<dbReference type="Proteomes" id="UP001055072">
    <property type="component" value="Unassembled WGS sequence"/>
</dbReference>
<name>A0ACB8U729_9APHY</name>
<protein>
    <submittedName>
        <fullName evidence="1">MFS general substrate transporter</fullName>
    </submittedName>
</protein>
<accession>A0ACB8U729</accession>
<proteinExistence type="predicted"/>
<comment type="caution">
    <text evidence="1">The sequence shown here is derived from an EMBL/GenBank/DDBJ whole genome shotgun (WGS) entry which is preliminary data.</text>
</comment>
<evidence type="ECO:0000313" key="2">
    <source>
        <dbReference type="Proteomes" id="UP001055072"/>
    </source>
</evidence>
<evidence type="ECO:0000313" key="1">
    <source>
        <dbReference type="EMBL" id="KAI0090075.1"/>
    </source>
</evidence>
<organism evidence="1 2">
    <name type="scientific">Irpex rosettiformis</name>
    <dbReference type="NCBI Taxonomy" id="378272"/>
    <lineage>
        <taxon>Eukaryota</taxon>
        <taxon>Fungi</taxon>
        <taxon>Dikarya</taxon>
        <taxon>Basidiomycota</taxon>
        <taxon>Agaricomycotina</taxon>
        <taxon>Agaricomycetes</taxon>
        <taxon>Polyporales</taxon>
        <taxon>Irpicaceae</taxon>
        <taxon>Irpex</taxon>
    </lineage>
</organism>
<gene>
    <name evidence="1" type="ORF">BDY19DRAFT_749347</name>
</gene>
<keyword evidence="2" id="KW-1185">Reference proteome</keyword>
<reference evidence="1" key="1">
    <citation type="journal article" date="2021" name="Environ. Microbiol.">
        <title>Gene family expansions and transcriptome signatures uncover fungal adaptations to wood decay.</title>
        <authorList>
            <person name="Hage H."/>
            <person name="Miyauchi S."/>
            <person name="Viragh M."/>
            <person name="Drula E."/>
            <person name="Min B."/>
            <person name="Chaduli D."/>
            <person name="Navarro D."/>
            <person name="Favel A."/>
            <person name="Norest M."/>
            <person name="Lesage-Meessen L."/>
            <person name="Balint B."/>
            <person name="Merenyi Z."/>
            <person name="de Eugenio L."/>
            <person name="Morin E."/>
            <person name="Martinez A.T."/>
            <person name="Baldrian P."/>
            <person name="Stursova M."/>
            <person name="Martinez M.J."/>
            <person name="Novotny C."/>
            <person name="Magnuson J.K."/>
            <person name="Spatafora J.W."/>
            <person name="Maurice S."/>
            <person name="Pangilinan J."/>
            <person name="Andreopoulos W."/>
            <person name="LaButti K."/>
            <person name="Hundley H."/>
            <person name="Na H."/>
            <person name="Kuo A."/>
            <person name="Barry K."/>
            <person name="Lipzen A."/>
            <person name="Henrissat B."/>
            <person name="Riley R."/>
            <person name="Ahrendt S."/>
            <person name="Nagy L.G."/>
            <person name="Grigoriev I.V."/>
            <person name="Martin F."/>
            <person name="Rosso M.N."/>
        </authorList>
    </citation>
    <scope>NUCLEOTIDE SEQUENCE</scope>
    <source>
        <strain evidence="1">CBS 384.51</strain>
    </source>
</reference>
<sequence>MQSADEQKQSESPSPPSHLLSYDNGIGATHGEATRVTRAWWKMDCFVLPIVTSIFFLCFLDRGNVGNARIAGLQKDLNMSNYQYSLALTITVIPYVLIEIPSNLWLKRIGPNIVLPLMTVLWGIATTLQGTVTSYGGLIACRFFIGLFEGGLSPGCMLYLSSFYPRRQLQLRISIYFTAPTIAGAFSGLLASAILHMDGIGGKPGWAWVFILEGLFTILFGLCTFFILPRTPSHVPFLTPEEKAYVARVLHDENTKLSQMTSGIRASDLTARKTPYTDRDHDEDESYTSEKADKIRWRDVLRVLKLPHIWLIGIIAGVFNGATLSGLTYFTPSIVASLGYLANKAQLMSVPPFIVSFVLAIASSYLSDRYSKRGLTIIVFALLGVAGFGIFLGSHHPHARYASLFLILPGTYAMASPLVAWISNNTHTPYTTRATSIALLTVATNSGGIFSTWLLGSWSKPPGYTSAAWCLGMFQVGIAVCAGVCWAWLWRENRRGSGVGEEQYVM</sequence>
<dbReference type="EMBL" id="MU274908">
    <property type="protein sequence ID" value="KAI0090075.1"/>
    <property type="molecule type" value="Genomic_DNA"/>
</dbReference>